<feature type="coiled-coil region" evidence="1">
    <location>
        <begin position="153"/>
        <end position="274"/>
    </location>
</feature>
<feature type="domain" description="Band 7" evidence="2">
    <location>
        <begin position="16"/>
        <end position="200"/>
    </location>
</feature>
<name>A0A7S2NP90_9EUKA</name>
<keyword evidence="1" id="KW-0175">Coiled coil</keyword>
<proteinExistence type="predicted"/>
<sequence length="351" mass="39511">MLVGVVVAIIVCYLFCGPILVREGQVVLVERYGVYDRTLTPGLHFVFGCCGIPERTKSVRWTCAEEDHAGQISQKIFHGDRIPFKTETIFDPAPFKCQTADKIRVRPNVVVYFKIVDVRRCCYAITDLYQGLEQVVAATLLQCISEKTLDELLKNQNLVMNELRTRLQEIEIEWGLQVSKVHIQELNIPNNILEATEKLMSAEKEAEAKQKSQKVQREVEVYQQETSLKLNAVRLETEHATVIASAKAAAEKSKIEAEAELASAEIQMRRLLREAEIKDQIKRLESGADCHAVRSFIDASSESPDLVVAKIYAEGWKSLASSSSTKTLVVPYETTKFIGAMQMMPTMLVKE</sequence>
<accession>A0A7S2NP90</accession>
<dbReference type="Gene3D" id="3.30.479.30">
    <property type="entry name" value="Band 7 domain"/>
    <property type="match status" value="1"/>
</dbReference>
<evidence type="ECO:0000256" key="1">
    <source>
        <dbReference type="SAM" id="Coils"/>
    </source>
</evidence>
<organism evidence="3">
    <name type="scientific">Cyanoptyche gloeocystis</name>
    <dbReference type="NCBI Taxonomy" id="77922"/>
    <lineage>
        <taxon>Eukaryota</taxon>
        <taxon>Glaucocystophyceae</taxon>
        <taxon>Glaucocystophyceae incertae sedis</taxon>
        <taxon>Cyanoptyche</taxon>
    </lineage>
</organism>
<reference evidence="3" key="1">
    <citation type="submission" date="2021-01" db="EMBL/GenBank/DDBJ databases">
        <authorList>
            <person name="Corre E."/>
            <person name="Pelletier E."/>
            <person name="Niang G."/>
            <person name="Scheremetjew M."/>
            <person name="Finn R."/>
            <person name="Kale V."/>
            <person name="Holt S."/>
            <person name="Cochrane G."/>
            <person name="Meng A."/>
            <person name="Brown T."/>
            <person name="Cohen L."/>
        </authorList>
    </citation>
    <scope>NUCLEOTIDE SEQUENCE</scope>
    <source>
        <strain evidence="3">SAG4.97</strain>
    </source>
</reference>
<dbReference type="GO" id="GO:0016020">
    <property type="term" value="C:membrane"/>
    <property type="evidence" value="ECO:0007669"/>
    <property type="project" value="InterPro"/>
</dbReference>
<dbReference type="InterPro" id="IPR001972">
    <property type="entry name" value="Stomatin_HflK_fam"/>
</dbReference>
<dbReference type="InterPro" id="IPR036013">
    <property type="entry name" value="Band_7/SPFH_dom_sf"/>
</dbReference>
<dbReference type="PANTHER" id="PTHR43327">
    <property type="entry name" value="STOMATIN-LIKE PROTEIN 2, MITOCHONDRIAL"/>
    <property type="match status" value="1"/>
</dbReference>
<dbReference type="PRINTS" id="PR00721">
    <property type="entry name" value="STOMATIN"/>
</dbReference>
<dbReference type="PANTHER" id="PTHR43327:SF10">
    <property type="entry name" value="STOMATIN-LIKE PROTEIN 2, MITOCHONDRIAL"/>
    <property type="match status" value="1"/>
</dbReference>
<dbReference type="Pfam" id="PF01145">
    <property type="entry name" value="Band_7"/>
    <property type="match status" value="1"/>
</dbReference>
<dbReference type="EMBL" id="HBGX01002103">
    <property type="protein sequence ID" value="CAD9552770.1"/>
    <property type="molecule type" value="Transcribed_RNA"/>
</dbReference>
<dbReference type="SUPFAM" id="SSF117892">
    <property type="entry name" value="Band 7/SPFH domain"/>
    <property type="match status" value="1"/>
</dbReference>
<dbReference type="SMART" id="SM00244">
    <property type="entry name" value="PHB"/>
    <property type="match status" value="1"/>
</dbReference>
<protein>
    <recommendedName>
        <fullName evidence="2">Band 7 domain-containing protein</fullName>
    </recommendedName>
</protein>
<evidence type="ECO:0000313" key="3">
    <source>
        <dbReference type="EMBL" id="CAD9552770.1"/>
    </source>
</evidence>
<gene>
    <name evidence="3" type="ORF">CGLO1086_LOCUS929</name>
</gene>
<dbReference type="InterPro" id="IPR050710">
    <property type="entry name" value="Band7/mec-2_domain"/>
</dbReference>
<evidence type="ECO:0000259" key="2">
    <source>
        <dbReference type="SMART" id="SM00244"/>
    </source>
</evidence>
<dbReference type="InterPro" id="IPR001107">
    <property type="entry name" value="Band_7"/>
</dbReference>
<dbReference type="AlphaFoldDB" id="A0A7S2NP90"/>